<protein>
    <submittedName>
        <fullName evidence="1">Cell wall surface anchor family protein</fullName>
    </submittedName>
</protein>
<dbReference type="AlphaFoldDB" id="A0A0G0M711"/>
<accession>A0A0G0M711</accession>
<evidence type="ECO:0000313" key="1">
    <source>
        <dbReference type="EMBL" id="KKQ99933.1"/>
    </source>
</evidence>
<comment type="caution">
    <text evidence="1">The sequence shown here is derived from an EMBL/GenBank/DDBJ whole genome shotgun (WGS) entry which is preliminary data.</text>
</comment>
<organism evidence="1 2">
    <name type="scientific">Candidatus Woesebacteria bacterium GW2011_GWB1_39_12</name>
    <dbReference type="NCBI Taxonomy" id="1618574"/>
    <lineage>
        <taxon>Bacteria</taxon>
        <taxon>Candidatus Woeseibacteriota</taxon>
    </lineage>
</organism>
<dbReference type="EMBL" id="LBWB01000020">
    <property type="protein sequence ID" value="KKQ99933.1"/>
    <property type="molecule type" value="Genomic_DNA"/>
</dbReference>
<name>A0A0G0M711_9BACT</name>
<feature type="non-terminal residue" evidence="1">
    <location>
        <position position="852"/>
    </location>
</feature>
<dbReference type="STRING" id="1618574.UT24_C0020G0001"/>
<sequence>MLLDGYDKQNAVTNRLPLPVDVVADTAYGQSITGETVALYYFDSGVVTADAGQAAGTVVIAKLAYSGVMDSLGAMVGNDKDTSLAWTTNTVLPIADIQPCKYSEIENPSNATLAQIAADVTANFTNGQWCLDHRNGIIYGKKKTTGTSDTAAYKVSTQTVAGGTSVAATVKLTDGTDILDVIVQDAAFGTATKGLAVFGKYQATPTTYTDGDATPILLDANGRVVLSSDIEIGAVELKDGATDTRATINAANTARTTATTVLATQPIDAAGNVLGRDAANTARTTGTLVNPVQVVDAAGNAVNITAANTARTTGTLTLPTQPIDEAGLVLGRDAANTARTTGTKVAPSQLVGADGTVPPTGSLLTNAPFAKITDGTSNLTLGTGTTKTVPSAINDGTTMATVTTGTIKALNVAISDGATIPAVLTGTTKTLATSIHDGTTLLTLNTGTKKTMPVQLSDGTTDQAVIATIQSAKEDISSVGGVAVPAMNAAFGTTTPLVPIAGKFMATPTTYDEGDAVPLALDANGRMILSSDIELGAVEMKDGATDARATIDAANTARTTATTVLATQPIDAAGNVLGRTAANVARTTATLVDPVEIVDAAGNVVNITAANTARTTATLVLPTQVVDEAGLVLGRDAANTARTTGTKVAPSQLVGADGTVPPTGSLLTNAPFAKITDGISNLTLGVGTTKTVPAELNDGTTKIIFGTGTQKTVPVAISDGTTEVDVIATINAIKADVSSVAGTATAVNVGVASAGAQRIALARDARGNSIPSDFESPQDFAVAYTSNVTITCSGASFTIDDANCTVLYVQVKPTGSTWGARYVNGQDGISLIAASNVITIAGAGTPFAASDT</sequence>
<proteinExistence type="predicted"/>
<dbReference type="Proteomes" id="UP000033881">
    <property type="component" value="Unassembled WGS sequence"/>
</dbReference>
<gene>
    <name evidence="1" type="ORF">UT24_C0020G0001</name>
</gene>
<reference evidence="1 2" key="1">
    <citation type="journal article" date="2015" name="Nature">
        <title>rRNA introns, odd ribosomes, and small enigmatic genomes across a large radiation of phyla.</title>
        <authorList>
            <person name="Brown C.T."/>
            <person name="Hug L.A."/>
            <person name="Thomas B.C."/>
            <person name="Sharon I."/>
            <person name="Castelle C.J."/>
            <person name="Singh A."/>
            <person name="Wilkins M.J."/>
            <person name="Williams K.H."/>
            <person name="Banfield J.F."/>
        </authorList>
    </citation>
    <scope>NUCLEOTIDE SEQUENCE [LARGE SCALE GENOMIC DNA]</scope>
</reference>
<evidence type="ECO:0000313" key="2">
    <source>
        <dbReference type="Proteomes" id="UP000033881"/>
    </source>
</evidence>